<proteinExistence type="inferred from homology"/>
<evidence type="ECO:0000256" key="4">
    <source>
        <dbReference type="ARBA" id="ARBA00022490"/>
    </source>
</evidence>
<evidence type="ECO:0000313" key="10">
    <source>
        <dbReference type="Proteomes" id="UP000005220"/>
    </source>
</evidence>
<comment type="subcellular location">
    <subcellularLocation>
        <location evidence="2">Cytoplasm</location>
    </subcellularLocation>
    <subcellularLocation>
        <location evidence="1">Nucleus</location>
    </subcellularLocation>
</comment>
<gene>
    <name evidence="9" type="primary">KAFR0A04230</name>
    <name evidence="9" type="ORF">KAFR_0A04230</name>
</gene>
<keyword evidence="10" id="KW-1185">Reference proteome</keyword>
<dbReference type="GO" id="GO:0004331">
    <property type="term" value="F:fructose-2,6-bisphosphate 2-phosphatase activity"/>
    <property type="evidence" value="ECO:0007669"/>
    <property type="project" value="TreeGrafter"/>
</dbReference>
<evidence type="ECO:0000256" key="2">
    <source>
        <dbReference type="ARBA" id="ARBA00004496"/>
    </source>
</evidence>
<evidence type="ECO:0000256" key="3">
    <source>
        <dbReference type="ARBA" id="ARBA00006717"/>
    </source>
</evidence>
<feature type="binding site" evidence="8">
    <location>
        <position position="77"/>
    </location>
    <ligand>
        <name>substrate</name>
    </ligand>
</feature>
<dbReference type="InterPro" id="IPR051695">
    <property type="entry name" value="Phosphoglycerate_Mutase"/>
</dbReference>
<keyword evidence="5" id="KW-0378">Hydrolase</keyword>
<dbReference type="GO" id="GO:0005829">
    <property type="term" value="C:cytosol"/>
    <property type="evidence" value="ECO:0007669"/>
    <property type="project" value="TreeGrafter"/>
</dbReference>
<dbReference type="CDD" id="cd07067">
    <property type="entry name" value="HP_PGM_like"/>
    <property type="match status" value="1"/>
</dbReference>
<feature type="active site" description="Proton donor/acceptor" evidence="7">
    <location>
        <position position="104"/>
    </location>
</feature>
<accession>H2ANA8</accession>
<reference evidence="9 10" key="1">
    <citation type="journal article" date="2011" name="Proc. Natl. Acad. Sci. U.S.A.">
        <title>Evolutionary erosion of yeast sex chromosomes by mating-type switching accidents.</title>
        <authorList>
            <person name="Gordon J.L."/>
            <person name="Armisen D."/>
            <person name="Proux-Wera E."/>
            <person name="Oheigeartaigh S.S."/>
            <person name="Byrne K.P."/>
            <person name="Wolfe K.H."/>
        </authorList>
    </citation>
    <scope>NUCLEOTIDE SEQUENCE [LARGE SCALE GENOMIC DNA]</scope>
    <source>
        <strain evidence="10">ATCC 22294 / BCRC 22015 / CBS 2517 / CECT 1963 / NBRC 1671 / NRRL Y-8276</strain>
    </source>
</reference>
<dbReference type="OrthoDB" id="354304at2759"/>
<dbReference type="FunFam" id="3.40.50.1240:FF:000051">
    <property type="entry name" value="Phosphoglycerate mutase"/>
    <property type="match status" value="1"/>
</dbReference>
<dbReference type="STRING" id="1071382.H2ANA8"/>
<keyword evidence="4" id="KW-0963">Cytoplasm</keyword>
<dbReference type="KEGG" id="kaf:KAFR_0A04230"/>
<dbReference type="AlphaFoldDB" id="H2ANA8"/>
<organism evidence="9 10">
    <name type="scientific">Kazachstania africana (strain ATCC 22294 / BCRC 22015 / CBS 2517 / CECT 1963 / NBRC 1671 / NRRL Y-8276)</name>
    <name type="common">Yeast</name>
    <name type="synonym">Kluyveromyces africanus</name>
    <dbReference type="NCBI Taxonomy" id="1071382"/>
    <lineage>
        <taxon>Eukaryota</taxon>
        <taxon>Fungi</taxon>
        <taxon>Dikarya</taxon>
        <taxon>Ascomycota</taxon>
        <taxon>Saccharomycotina</taxon>
        <taxon>Saccharomycetes</taxon>
        <taxon>Saccharomycetales</taxon>
        <taxon>Saccharomycetaceae</taxon>
        <taxon>Kazachstania</taxon>
    </lineage>
</organism>
<dbReference type="PANTHER" id="PTHR46517">
    <property type="entry name" value="FRUCTOSE-2,6-BISPHOSPHATASE TIGAR"/>
    <property type="match status" value="1"/>
</dbReference>
<dbReference type="EMBL" id="HE650821">
    <property type="protein sequence ID" value="CCF55858.1"/>
    <property type="molecule type" value="Genomic_DNA"/>
</dbReference>
<dbReference type="Proteomes" id="UP000005220">
    <property type="component" value="Chromosome 1"/>
</dbReference>
<dbReference type="PROSITE" id="PS00175">
    <property type="entry name" value="PG_MUTASE"/>
    <property type="match status" value="1"/>
</dbReference>
<keyword evidence="6" id="KW-0539">Nucleus</keyword>
<dbReference type="Gene3D" id="3.40.50.1240">
    <property type="entry name" value="Phosphoglycerate mutase-like"/>
    <property type="match status" value="1"/>
</dbReference>
<evidence type="ECO:0000256" key="6">
    <source>
        <dbReference type="ARBA" id="ARBA00023242"/>
    </source>
</evidence>
<dbReference type="GO" id="GO:0005634">
    <property type="term" value="C:nucleus"/>
    <property type="evidence" value="ECO:0007669"/>
    <property type="project" value="UniProtKB-SubCell"/>
</dbReference>
<dbReference type="RefSeq" id="XP_003954993.1">
    <property type="nucleotide sequence ID" value="XM_003954944.1"/>
</dbReference>
<sequence length="233" mass="26696">MTVTKEFPFYETNTDPSVIRLFVIRHGQTEHNVLKILQGHKDISINSTGYKQAEKLGMYLKEHNIKFDKVFSSDLKRCQETNTEVLRFSGQEDVPVELDSDLRERFMGIIEGMHITDAEKYANKHGKGSFRDFGEDPEEFTARLHRGINKSIKESLEKDYRNIALISHGGAIRAILTSLEGPKTKNADKIIVFNTSVTIIDYIKSDNRLLIRRIGNTQHLGEGEFIVSDLRLR</sequence>
<evidence type="ECO:0000256" key="8">
    <source>
        <dbReference type="PIRSR" id="PIRSR613078-2"/>
    </source>
</evidence>
<dbReference type="SMART" id="SM00855">
    <property type="entry name" value="PGAM"/>
    <property type="match status" value="1"/>
</dbReference>
<dbReference type="InterPro" id="IPR013078">
    <property type="entry name" value="His_Pase_superF_clade-1"/>
</dbReference>
<dbReference type="HOGENOM" id="CLU_033323_9_2_1"/>
<feature type="binding site" evidence="8">
    <location>
        <begin position="25"/>
        <end position="32"/>
    </location>
    <ligand>
        <name>substrate</name>
    </ligand>
</feature>
<dbReference type="SUPFAM" id="SSF53254">
    <property type="entry name" value="Phosphoglycerate mutase-like"/>
    <property type="match status" value="1"/>
</dbReference>
<dbReference type="InterPro" id="IPR001345">
    <property type="entry name" value="PG/BPGM_mutase_AS"/>
</dbReference>
<dbReference type="InParanoid" id="H2ANA8"/>
<name>H2ANA8_KAZAF</name>
<evidence type="ECO:0008006" key="11">
    <source>
        <dbReference type="Google" id="ProtNLM"/>
    </source>
</evidence>
<protein>
    <recommendedName>
        <fullName evidence="11">Phosphoglycerate mutase</fullName>
    </recommendedName>
</protein>
<comment type="similarity">
    <text evidence="3">Belongs to the phosphoglycerate mutase family. BPG-dependent PGAM subfamily.</text>
</comment>
<dbReference type="FunCoup" id="H2ANA8">
    <property type="interactions" value="175"/>
</dbReference>
<evidence type="ECO:0000256" key="1">
    <source>
        <dbReference type="ARBA" id="ARBA00004123"/>
    </source>
</evidence>
<dbReference type="GO" id="GO:0045820">
    <property type="term" value="P:negative regulation of glycolytic process"/>
    <property type="evidence" value="ECO:0007669"/>
    <property type="project" value="TreeGrafter"/>
</dbReference>
<dbReference type="InterPro" id="IPR029033">
    <property type="entry name" value="His_PPase_superfam"/>
</dbReference>
<evidence type="ECO:0000256" key="5">
    <source>
        <dbReference type="ARBA" id="ARBA00022801"/>
    </source>
</evidence>
<dbReference type="eggNOG" id="KOG0235">
    <property type="taxonomic scope" value="Eukaryota"/>
</dbReference>
<evidence type="ECO:0000256" key="7">
    <source>
        <dbReference type="PIRSR" id="PIRSR613078-1"/>
    </source>
</evidence>
<feature type="active site" description="Tele-phosphohistidine intermediate" evidence="7">
    <location>
        <position position="26"/>
    </location>
</feature>
<dbReference type="GO" id="GO:0043456">
    <property type="term" value="P:regulation of pentose-phosphate shunt"/>
    <property type="evidence" value="ECO:0007669"/>
    <property type="project" value="TreeGrafter"/>
</dbReference>
<dbReference type="Pfam" id="PF00300">
    <property type="entry name" value="His_Phos_1"/>
    <property type="match status" value="1"/>
</dbReference>
<evidence type="ECO:0000313" key="9">
    <source>
        <dbReference type="EMBL" id="CCF55858.1"/>
    </source>
</evidence>
<dbReference type="GeneID" id="13886098"/>
<dbReference type="PANTHER" id="PTHR46517:SF1">
    <property type="entry name" value="FRUCTOSE-2,6-BISPHOSPHATASE TIGAR"/>
    <property type="match status" value="1"/>
</dbReference>